<dbReference type="FunFam" id="2.60.40.10:FF:000130">
    <property type="entry name" value="Hemicentin 1"/>
    <property type="match status" value="2"/>
</dbReference>
<dbReference type="InterPro" id="IPR013783">
    <property type="entry name" value="Ig-like_fold"/>
</dbReference>
<dbReference type="Gene3D" id="3.40.50.410">
    <property type="entry name" value="von Willebrand factor, type A domain"/>
    <property type="match status" value="1"/>
</dbReference>
<dbReference type="InterPro" id="IPR056861">
    <property type="entry name" value="HMCN1-like_VWA"/>
</dbReference>
<dbReference type="Pfam" id="PF23560">
    <property type="entry name" value="GBD_Hemicentin"/>
    <property type="match status" value="1"/>
</dbReference>
<feature type="domain" description="Ig-like" evidence="11">
    <location>
        <begin position="2214"/>
        <end position="2303"/>
    </location>
</feature>
<dbReference type="InterPro" id="IPR007110">
    <property type="entry name" value="Ig-like_dom"/>
</dbReference>
<feature type="domain" description="Ig-like" evidence="11">
    <location>
        <begin position="1657"/>
        <end position="1742"/>
    </location>
</feature>
<gene>
    <name evidence="12" type="ORF">BOKJ2_LOCUS14176</name>
</gene>
<dbReference type="InterPro" id="IPR036179">
    <property type="entry name" value="Ig-like_dom_sf"/>
</dbReference>
<dbReference type="InterPro" id="IPR013106">
    <property type="entry name" value="Ig_V-set"/>
</dbReference>
<dbReference type="InterPro" id="IPR050958">
    <property type="entry name" value="Cell_Adh-Cytoskel_Orgn"/>
</dbReference>
<feature type="domain" description="Ig-like" evidence="11">
    <location>
        <begin position="2804"/>
        <end position="2892"/>
    </location>
</feature>
<comment type="caution">
    <text evidence="12">The sequence shown here is derived from an EMBL/GenBank/DDBJ whole genome shotgun (WGS) entry which is preliminary data.</text>
</comment>
<dbReference type="CDD" id="cd00198">
    <property type="entry name" value="vWFA"/>
    <property type="match status" value="1"/>
</dbReference>
<dbReference type="InterPro" id="IPR013098">
    <property type="entry name" value="Ig_I-set"/>
</dbReference>
<dbReference type="SMART" id="SM00406">
    <property type="entry name" value="IGv"/>
    <property type="match status" value="5"/>
</dbReference>
<feature type="domain" description="Ig-like" evidence="11">
    <location>
        <begin position="1563"/>
        <end position="1652"/>
    </location>
</feature>
<feature type="domain" description="Ig-like" evidence="11">
    <location>
        <begin position="1285"/>
        <end position="1375"/>
    </location>
</feature>
<feature type="domain" description="Ig-like" evidence="11">
    <location>
        <begin position="1836"/>
        <end position="1928"/>
    </location>
</feature>
<keyword evidence="4 10" id="KW-0732">Signal</keyword>
<evidence type="ECO:0000256" key="6">
    <source>
        <dbReference type="ARBA" id="ARBA00023136"/>
    </source>
</evidence>
<dbReference type="SMART" id="SM00408">
    <property type="entry name" value="IGc2"/>
    <property type="match status" value="26"/>
</dbReference>
<feature type="domain" description="Ig-like" evidence="11">
    <location>
        <begin position="2023"/>
        <end position="2118"/>
    </location>
</feature>
<keyword evidence="9" id="KW-0393">Immunoglobulin domain</keyword>
<evidence type="ECO:0000313" key="12">
    <source>
        <dbReference type="EMBL" id="CAD5230519.1"/>
    </source>
</evidence>
<accession>A0A811LT27</accession>
<evidence type="ECO:0000256" key="3">
    <source>
        <dbReference type="ARBA" id="ARBA00022525"/>
    </source>
</evidence>
<dbReference type="GO" id="GO:0007156">
    <property type="term" value="P:homophilic cell adhesion via plasma membrane adhesion molecules"/>
    <property type="evidence" value="ECO:0007669"/>
    <property type="project" value="TreeGrafter"/>
</dbReference>
<dbReference type="Pfam" id="PF25106">
    <property type="entry name" value="VWA_4"/>
    <property type="match status" value="1"/>
</dbReference>
<dbReference type="Proteomes" id="UP000614601">
    <property type="component" value="Unassembled WGS sequence"/>
</dbReference>
<feature type="domain" description="Ig-like" evidence="11">
    <location>
        <begin position="801"/>
        <end position="889"/>
    </location>
</feature>
<dbReference type="Proteomes" id="UP000783686">
    <property type="component" value="Unassembled WGS sequence"/>
</dbReference>
<feature type="domain" description="Ig-like" evidence="11">
    <location>
        <begin position="2604"/>
        <end position="2704"/>
    </location>
</feature>
<feature type="domain" description="Ig-like" evidence="11">
    <location>
        <begin position="442"/>
        <end position="526"/>
    </location>
</feature>
<evidence type="ECO:0000256" key="4">
    <source>
        <dbReference type="ARBA" id="ARBA00022729"/>
    </source>
</evidence>
<feature type="domain" description="Ig-like" evidence="11">
    <location>
        <begin position="2502"/>
        <end position="2599"/>
    </location>
</feature>
<dbReference type="FunFam" id="2.60.40.10:FF:000503">
    <property type="entry name" value="Hemicentin 1"/>
    <property type="match status" value="2"/>
</dbReference>
<reference evidence="12" key="1">
    <citation type="submission" date="2020-09" db="EMBL/GenBank/DDBJ databases">
        <authorList>
            <person name="Kikuchi T."/>
        </authorList>
    </citation>
    <scope>NUCLEOTIDE SEQUENCE</scope>
    <source>
        <strain evidence="12">SH1</strain>
    </source>
</reference>
<feature type="signal peptide" evidence="10">
    <location>
        <begin position="1"/>
        <end position="22"/>
    </location>
</feature>
<dbReference type="SUPFAM" id="SSF53300">
    <property type="entry name" value="vWA-like"/>
    <property type="match status" value="1"/>
</dbReference>
<feature type="domain" description="Ig-like" evidence="11">
    <location>
        <begin position="2123"/>
        <end position="2209"/>
    </location>
</feature>
<dbReference type="Pfam" id="PF07679">
    <property type="entry name" value="I-set"/>
    <property type="match status" value="16"/>
</dbReference>
<feature type="domain" description="Ig-like" evidence="11">
    <location>
        <begin position="621"/>
        <end position="706"/>
    </location>
</feature>
<evidence type="ECO:0000256" key="10">
    <source>
        <dbReference type="SAM" id="SignalP"/>
    </source>
</evidence>
<evidence type="ECO:0000256" key="7">
    <source>
        <dbReference type="ARBA" id="ARBA00023157"/>
    </source>
</evidence>
<sequence length="2938" mass="325576">MTKYKWLLGLIAFISLATNGLAQYHPLISRRHASSNTLDDVPPPGMTSLTFVFDRTGSMNDDLVQVRHGAKGIFETVMKQRKKLIYNYVLVLFHDPEVDPPFVSTDPDIFQQELASVTVQGGGDCPEMTLSGIKKALEVSLPGSYIYVFTDARAKDYHLEERVLNLIQERQSSVVFVMTGDCGNQTSPGYRVFERIAAASFGQVFHLEKSHVNTVLEYVRQAVQQKKIHLLYEVREHGNAHISPIAVDEAMSELTISLSGQRDDSDFLNISLIDPDGEAVDRSRYEHQEGTIDLKNVKLIRVSNPEPGMWQVRTTAKSMHTIRVFGHSGIDFKFGFSTRVVPSIDLAHPRPIANQLTYLMINMTGLEPPGVLMQVSLLDYHGRLLYKNETKLHDDNPYLYFVGPFMPPKGFFFIRIQGEDASNYEFIRISPTAISTVDATGPRAYMAERTTATAYQPVNLSCSIESVAPYTVYWKHGNNQIGGPLFYKHTDTSTWTIDIVSPHNRGYYLCEVVSANGNFTARTYLDTKEPPPHIIQPRNESVVVGQPAFLHCQTQSIEQAKITWLRKGHVVGNSGKVYQSPNGTLRILDTSYADSGQYICRATTSGGTAEVRIFLQVFEKPSVTVDPKTLFVVQYRDITLKCTVRGNPLPTAVWYFKGVKVENDENHYATYNNELIVRNVDQTSIGTYECRAENPAGIATDYSEVKFAERPIIHVTQNRHMVSRGASIFLDCRVITGTPAPTIKWYKENRPVWGNQNIVLDGGRLTIQHAMDTVAGVFTCKAENMAGEDSKSVTVTIGHSPTIVPSPEQLSVNIEQSITLQCRVVGTPKPMIVWLKDQKPIDVASSRFTVLPDDSLIIHNIQVEDQGYYTCKAENEFGQQQRNTLVTVTGLVSPILAQAPKDAHLIEGQDLRLSCIVLMGTPKPKVRWLKDGRPVEESENELFEPDGSLILKGGTEDQQGSYMCVAISPAGNATLSIDVQLIMRPVVDDENAPSEVKVRSGDQLDLKCPISSTGGTRIVWEENDEIIFGNNNLYTIMPDNTLRIHKTAQVHAGTYSCKAKNEAGEVVYNVNVEIQTAPLIKSDRSSYDLVLGDTVTLDCEVESEPPADRTWYFNDVEIPYPKVNEYGALILESVDENNRGTYKCVAQNDIGQDERSVLITVYIAPQIDKSKLIKAKHSIVNDTVTLECPARAFPPPTREWTYEGTRLDKGTIGTILDKSNVYGAGNSMYNTGLDRSGMDSTMKIANDGSLVLFRVQLSHAGNYECQVSNLAGNDAITYSLEVQSPAKILTTLPEKTKVIAGLPYTLNCKVSGAPEPTLTWEKDGEVISGDSPSYFVSHSGALRIKNPSAADAGRYKCTARNIAREDSIETTVDVKSPPTIRQNQRTKYQLLEDQPGFIHCYVDAIPQPKIEWFIDNKPVVSDNDVVVLSNGTLYLTSVTKKNAGLFSCVAVNEAGRTDALITVDVLEKPTITKDAAAVEEQFVVNDQPLVLHCPVNSNPLPQIQWLAHGAVVNRSNQNYLISDDGRRLSILHAAIKDSGTFECIASNAAGEVKKNFSVEVMIPPVFDDTVQKHKLTAIEGTKVEIHCPVSGHPKPNITWLATLGSNSNVKQDSNVEDKDVLIIDPVTLANAGPYVCVASNKAGSIDVSVELNVLAPPKIIKTEAPRVTVGKPFTLTCDVEDEDGTTVFKWLFNGRESLPENAQIPLNGRRLIIPRANEDNNGIYTCLAINQVNQDQHDIDIDVVVPPTLIDKTQYDDTITLIEGQKQVIRCDVRGNPPPKIQWFRDDQLLPNTENRTSIEIEPTEEITDKNHYSCVIKNDAGIATKDFFVESIFTPRVVILSDEQRSVDAFEGNTATFECPVSSLRLEDLEIDWLQKGRPITMDSKRYALSLDRTRLTLLGIHLGDEGEYTCVISNKAGTVSSKFELNVLVPPNILGNNYEVMEFVENKPLQLECIYNGFPMPKVTWTKDGAKVPEDAKIMTENRFLHIEKLLPSHAGIYACHVENDAGKVTKTHNITIIKRPTLIQGQHQLQDHSVAQSQSTVLECAIQTQHGATTDTEYIWLKDGVVLKNDGNQKYSFAENGRKLQLSDINIDDEGLFTCLVRNKAGEEKQEFQLDVKTKPEILSPPRKFTSVENTSLTIVCEADANPKPSVSWYKNDVKLLESDKVQIKADGEQLKLTKLNIDDAGYYICKAENELGVADVSFGVTVIQKPALLDVKTDKIETPLGDSVSLNCPIKDPSFTGNISWLYELKPIDSTSSKFTVLHNGRKLIVHDASLQDQGTYTCVVKNLAGENRADYTLDIMVPPSIEMLERDRRRTVVENGTLVLECAANGNPEPVIRWYRDGQKLEHSSLALVIPGAKFAGTSLRLENIKADSGSGRYTCEAENAAGIVDEDIMVEVMTKPTIQRLNAPADLDGELGGRVEIHCPVQGTPTPYIQWLRDGTPLNAAPHASQVYVSHNQQRLNFVNFQRDHAATYTCVAKNAAGNDTRDFRLRFLEEPKIDESNIPSEHTFTVNGTITLTCPASGRPEPTIAWLRDGVPLGVADSVASKGQDDRIVLLNGGRELRIDKVNVKDGGRFTCVATNVAGIADMDTFVKILDLPRLLSKDPAKPMNVASLLNKPAVLECKVNNWDDGMEIEWRKDGRTIGGAKGVVEDIDEEYIQITDHGRKLHILSAQKSDAVEWTCIVKNRAGTAQQNFNMEILIKPVIEEGNSSPPLVSVLQDDRIEVHCGVNAIPKATIVWKRNGEEITDFVGNGLELQDQNRTLIIFHANPAHEGRYSCDAENIVGKASRTFMILLNAPPVLDIPNERAKVQKGHAVVLNCQPQGGNGPFTTEWYRNKEQLFDSTITDVVIDNTNLLINNAQKQHSGEYYCIVTNSAGQDRKNFEVTVLQHPKFTDLSATSPALIVNQSLILECKIEGLPTPTVLWTKVGLTF</sequence>
<dbReference type="GO" id="GO:0005576">
    <property type="term" value="C:extracellular region"/>
    <property type="evidence" value="ECO:0007669"/>
    <property type="project" value="UniProtKB-SubCell"/>
</dbReference>
<feature type="domain" description="Ig-like" evidence="11">
    <location>
        <begin position="1933"/>
        <end position="2018"/>
    </location>
</feature>
<keyword evidence="6" id="KW-0472">Membrane</keyword>
<dbReference type="FunFam" id="2.60.40.10:FF:000004">
    <property type="entry name" value="DCC isoform 1"/>
    <property type="match status" value="1"/>
</dbReference>
<proteinExistence type="predicted"/>
<keyword evidence="8" id="KW-0325">Glycoprotein</keyword>
<feature type="domain" description="Ig-like" evidence="11">
    <location>
        <begin position="2709"/>
        <end position="2802"/>
    </location>
</feature>
<dbReference type="PROSITE" id="PS50835">
    <property type="entry name" value="IG_LIKE"/>
    <property type="match status" value="27"/>
</dbReference>
<dbReference type="InterPro" id="IPR003599">
    <property type="entry name" value="Ig_sub"/>
</dbReference>
<feature type="domain" description="Ig-like" evidence="11">
    <location>
        <begin position="2406"/>
        <end position="2497"/>
    </location>
</feature>
<dbReference type="PANTHER" id="PTHR45080">
    <property type="entry name" value="CONTACTIN 5"/>
    <property type="match status" value="1"/>
</dbReference>
<dbReference type="PANTHER" id="PTHR45080:SF8">
    <property type="entry name" value="IG-LIKE DOMAIN-CONTAINING PROTEIN"/>
    <property type="match status" value="1"/>
</dbReference>
<feature type="domain" description="Ig-like" evidence="11">
    <location>
        <begin position="1378"/>
        <end position="1462"/>
    </location>
</feature>
<feature type="domain" description="Ig-like" evidence="11">
    <location>
        <begin position="1469"/>
        <end position="1559"/>
    </location>
</feature>
<evidence type="ECO:0000256" key="1">
    <source>
        <dbReference type="ARBA" id="ARBA00004370"/>
    </source>
</evidence>
<keyword evidence="5" id="KW-0677">Repeat</keyword>
<feature type="domain" description="Ig-like" evidence="11">
    <location>
        <begin position="2308"/>
        <end position="2401"/>
    </location>
</feature>
<feature type="domain" description="Ig-like" evidence="11">
    <location>
        <begin position="894"/>
        <end position="976"/>
    </location>
</feature>
<keyword evidence="13" id="KW-1185">Reference proteome</keyword>
<dbReference type="FunFam" id="2.60.40.10:FF:000107">
    <property type="entry name" value="Myosin, light chain kinase a"/>
    <property type="match status" value="1"/>
</dbReference>
<dbReference type="FunFam" id="2.60.40.10:FF:000032">
    <property type="entry name" value="palladin isoform X1"/>
    <property type="match status" value="2"/>
</dbReference>
<evidence type="ECO:0000256" key="9">
    <source>
        <dbReference type="ARBA" id="ARBA00023319"/>
    </source>
</evidence>
<evidence type="ECO:0000256" key="8">
    <source>
        <dbReference type="ARBA" id="ARBA00023180"/>
    </source>
</evidence>
<dbReference type="GO" id="GO:0005886">
    <property type="term" value="C:plasma membrane"/>
    <property type="evidence" value="ECO:0007669"/>
    <property type="project" value="TreeGrafter"/>
</dbReference>
<dbReference type="InterPro" id="IPR003598">
    <property type="entry name" value="Ig_sub2"/>
</dbReference>
<feature type="domain" description="Ig-like" evidence="11">
    <location>
        <begin position="1747"/>
        <end position="1831"/>
    </location>
</feature>
<keyword evidence="3" id="KW-0964">Secreted</keyword>
<dbReference type="InterPro" id="IPR036465">
    <property type="entry name" value="vWFA_dom_sf"/>
</dbReference>
<protein>
    <recommendedName>
        <fullName evidence="11">Ig-like domain-containing protein</fullName>
    </recommendedName>
</protein>
<comment type="subcellular location">
    <subcellularLocation>
        <location evidence="1">Membrane</location>
    </subcellularLocation>
    <subcellularLocation>
        <location evidence="2">Secreted</location>
    </subcellularLocation>
</comment>
<evidence type="ECO:0000259" key="11">
    <source>
        <dbReference type="PROSITE" id="PS50835"/>
    </source>
</evidence>
<keyword evidence="7" id="KW-1015">Disulfide bond</keyword>
<feature type="domain" description="Ig-like" evidence="11">
    <location>
        <begin position="1165"/>
        <end position="1283"/>
    </location>
</feature>
<dbReference type="SUPFAM" id="SSF48726">
    <property type="entry name" value="Immunoglobulin"/>
    <property type="match status" value="26"/>
</dbReference>
<feature type="domain" description="Ig-like" evidence="11">
    <location>
        <begin position="531"/>
        <end position="614"/>
    </location>
</feature>
<dbReference type="FunFam" id="2.60.40.10:FF:001223">
    <property type="entry name" value="Sidekick cell adhesion molecule 1"/>
    <property type="match status" value="1"/>
</dbReference>
<name>A0A811LT27_9BILA</name>
<dbReference type="SMART" id="SM00409">
    <property type="entry name" value="IG"/>
    <property type="match status" value="26"/>
</dbReference>
<evidence type="ECO:0000313" key="13">
    <source>
        <dbReference type="Proteomes" id="UP000614601"/>
    </source>
</evidence>
<dbReference type="CDD" id="cd00096">
    <property type="entry name" value="Ig"/>
    <property type="match status" value="9"/>
</dbReference>
<feature type="domain" description="Ig-like" evidence="11">
    <location>
        <begin position="985"/>
        <end position="1073"/>
    </location>
</feature>
<evidence type="ECO:0000256" key="5">
    <source>
        <dbReference type="ARBA" id="ARBA00022737"/>
    </source>
</evidence>
<feature type="domain" description="Ig-like" evidence="11">
    <location>
        <begin position="2897"/>
        <end position="2938"/>
    </location>
</feature>
<feature type="domain" description="Ig-like" evidence="11">
    <location>
        <begin position="1078"/>
        <end position="1160"/>
    </location>
</feature>
<organism evidence="12 13">
    <name type="scientific">Bursaphelenchus okinawaensis</name>
    <dbReference type="NCBI Taxonomy" id="465554"/>
    <lineage>
        <taxon>Eukaryota</taxon>
        <taxon>Metazoa</taxon>
        <taxon>Ecdysozoa</taxon>
        <taxon>Nematoda</taxon>
        <taxon>Chromadorea</taxon>
        <taxon>Rhabditida</taxon>
        <taxon>Tylenchina</taxon>
        <taxon>Tylenchomorpha</taxon>
        <taxon>Aphelenchoidea</taxon>
        <taxon>Aphelenchoididae</taxon>
        <taxon>Bursaphelenchus</taxon>
    </lineage>
</organism>
<dbReference type="InterPro" id="IPR056475">
    <property type="entry name" value="GBD_Hemicentin/VWA7"/>
</dbReference>
<dbReference type="EMBL" id="CAJFCW020000006">
    <property type="protein sequence ID" value="CAG9127795.1"/>
    <property type="molecule type" value="Genomic_DNA"/>
</dbReference>
<feature type="domain" description="Ig-like" evidence="11">
    <location>
        <begin position="711"/>
        <end position="796"/>
    </location>
</feature>
<feature type="chain" id="PRO_5036221535" description="Ig-like domain-containing protein" evidence="10">
    <location>
        <begin position="23"/>
        <end position="2938"/>
    </location>
</feature>
<dbReference type="OrthoDB" id="5985519at2759"/>
<dbReference type="Pfam" id="PF13927">
    <property type="entry name" value="Ig_3"/>
    <property type="match status" value="9"/>
</dbReference>
<evidence type="ECO:0000256" key="2">
    <source>
        <dbReference type="ARBA" id="ARBA00004613"/>
    </source>
</evidence>
<dbReference type="EMBL" id="CAJFDH010000006">
    <property type="protein sequence ID" value="CAD5230519.1"/>
    <property type="molecule type" value="Genomic_DNA"/>
</dbReference>
<dbReference type="Gene3D" id="2.60.40.10">
    <property type="entry name" value="Immunoglobulins"/>
    <property type="match status" value="26"/>
</dbReference>